<gene>
    <name evidence="10" type="ORF">SOCE836_042580</name>
</gene>
<evidence type="ECO:0000256" key="8">
    <source>
        <dbReference type="SAM" id="MobiDB-lite"/>
    </source>
</evidence>
<name>A0A4V0NG68_SORCE</name>
<feature type="binding site" evidence="7">
    <location>
        <position position="79"/>
    </location>
    <ligand>
        <name>ATP</name>
        <dbReference type="ChEBI" id="CHEBI:30616"/>
    </ligand>
</feature>
<dbReference type="CDD" id="cd14014">
    <property type="entry name" value="STKc_PknB_like"/>
    <property type="match status" value="1"/>
</dbReference>
<accession>A0A4V0NG68</accession>
<keyword evidence="5" id="KW-0418">Kinase</keyword>
<dbReference type="SUPFAM" id="SSF48452">
    <property type="entry name" value="TPR-like"/>
    <property type="match status" value="1"/>
</dbReference>
<dbReference type="SMART" id="SM00028">
    <property type="entry name" value="TPR"/>
    <property type="match status" value="4"/>
</dbReference>
<dbReference type="RefSeq" id="WP_129575782.1">
    <property type="nucleotide sequence ID" value="NZ_CP012672.1"/>
</dbReference>
<dbReference type="PANTHER" id="PTHR43671">
    <property type="entry name" value="SERINE/THREONINE-PROTEIN KINASE NEK"/>
    <property type="match status" value="1"/>
</dbReference>
<evidence type="ECO:0000256" key="4">
    <source>
        <dbReference type="ARBA" id="ARBA00022741"/>
    </source>
</evidence>
<dbReference type="GO" id="GO:0005524">
    <property type="term" value="F:ATP binding"/>
    <property type="evidence" value="ECO:0007669"/>
    <property type="project" value="UniProtKB-UniRule"/>
</dbReference>
<sequence length="917" mass="98538">MRSAPEVSHTQDLQATSDALGRGAPPGEGDERAEGARRSFRPGDIVAGQYRLDRLLGEGGMGVVWAAVHALTGARVALKFVKGVSGAAHLRLLREARMAHALDHPSVVAVHDVVLEGGAPVMVMELLSGESLASRLSREPRLSVAEVASIFLPVVSAVRAAHANGVIHRDLKPENIFLVDVPSWQVKVLDFGIAKQMPTNGRDARTPKLTDSGTRLGTPCYMSPEQAVGDPIDHRTDIWSLGLLLYECLSGALPTRADNAPQVLKIIVTGHIRPLRELAPDVPAELACLVSRMLSVSPDTRVSDLREVQEALAALAPAAAPRLGAPQAAAAARSGPPAAIPAAPVERPGGHAANVDEVDPLAPTERLGDAVRPAERRSTGRRAGFRVAAFRLGLVVAIAGGLAAVLAPRGEPDPVQELPPTTINERARFWYSAALQALGDANEGQAVEHLRQAIFHHYAFAEAHLRLAIYSPERAEARRHYARARERGAALGAIDRALLDAMEPALGRDPEDTALCAKKLRAVIKEHPHEAEPYAILARYTLRWNIHASADAAKGAIASDPQRAQGWAARARSSRHLGAYNDAVSAADRCLEISPRAADCYEVLSEVHSARHDCAEVERDLLRMLSRTSARGPMIHRRLASSSHAQRRPPDAVMVPLRQSWVSLPERERRYLSMLDESNVHALAGDFAKAEVLLRSARLWMEAESTAHRDAARALIDIYLETDRELEAASMARTCLDNYSACAGGAPDLLRVLLHAGGISRATFEAKQAAHLSLSSAPGAPEHVLSLLTKAHARWIQGFEEAAEEAPALPIAALTSDQIGPELHADIGAVYHLAGMPHHAIPALRKAVATCDMLDWPVRYVRSFWFLGQALERTGDTPGACRAYASVIERWGGASPPSSTAARARERSRALGCGPTD</sequence>
<evidence type="ECO:0000256" key="1">
    <source>
        <dbReference type="ARBA" id="ARBA00010886"/>
    </source>
</evidence>
<evidence type="ECO:0000313" key="10">
    <source>
        <dbReference type="EMBL" id="AUX32122.1"/>
    </source>
</evidence>
<evidence type="ECO:0000256" key="2">
    <source>
        <dbReference type="ARBA" id="ARBA00012513"/>
    </source>
</evidence>
<dbReference type="EMBL" id="CP012672">
    <property type="protein sequence ID" value="AUX32122.1"/>
    <property type="molecule type" value="Genomic_DNA"/>
</dbReference>
<protein>
    <recommendedName>
        <fullName evidence="2">non-specific serine/threonine protein kinase</fullName>
        <ecNumber evidence="2">2.7.11.1</ecNumber>
    </recommendedName>
</protein>
<evidence type="ECO:0000256" key="3">
    <source>
        <dbReference type="ARBA" id="ARBA00022679"/>
    </source>
</evidence>
<feature type="region of interest" description="Disordered" evidence="8">
    <location>
        <begin position="1"/>
        <end position="38"/>
    </location>
</feature>
<dbReference type="Gene3D" id="1.10.510.10">
    <property type="entry name" value="Transferase(Phosphotransferase) domain 1"/>
    <property type="match status" value="1"/>
</dbReference>
<evidence type="ECO:0000256" key="7">
    <source>
        <dbReference type="PROSITE-ProRule" id="PRU10141"/>
    </source>
</evidence>
<evidence type="ECO:0000313" key="11">
    <source>
        <dbReference type="Proteomes" id="UP000295497"/>
    </source>
</evidence>
<organism evidence="10 11">
    <name type="scientific">Sorangium cellulosum</name>
    <name type="common">Polyangium cellulosum</name>
    <dbReference type="NCBI Taxonomy" id="56"/>
    <lineage>
        <taxon>Bacteria</taxon>
        <taxon>Pseudomonadati</taxon>
        <taxon>Myxococcota</taxon>
        <taxon>Polyangia</taxon>
        <taxon>Polyangiales</taxon>
        <taxon>Polyangiaceae</taxon>
        <taxon>Sorangium</taxon>
    </lineage>
</organism>
<dbReference type="InterPro" id="IPR050660">
    <property type="entry name" value="NEK_Ser/Thr_kinase"/>
</dbReference>
<dbReference type="EC" id="2.7.11.1" evidence="2"/>
<dbReference type="InterPro" id="IPR008271">
    <property type="entry name" value="Ser/Thr_kinase_AS"/>
</dbReference>
<feature type="compositionally biased region" description="Polar residues" evidence="8">
    <location>
        <begin position="8"/>
        <end position="17"/>
    </location>
</feature>
<dbReference type="Pfam" id="PF00069">
    <property type="entry name" value="Pkinase"/>
    <property type="match status" value="1"/>
</dbReference>
<feature type="region of interest" description="Disordered" evidence="8">
    <location>
        <begin position="893"/>
        <end position="917"/>
    </location>
</feature>
<dbReference type="InterPro" id="IPR017441">
    <property type="entry name" value="Protein_kinase_ATP_BS"/>
</dbReference>
<evidence type="ECO:0000256" key="6">
    <source>
        <dbReference type="ARBA" id="ARBA00022840"/>
    </source>
</evidence>
<keyword evidence="3" id="KW-0808">Transferase</keyword>
<dbReference type="InterPro" id="IPR011990">
    <property type="entry name" value="TPR-like_helical_dom_sf"/>
</dbReference>
<comment type="similarity">
    <text evidence="1">Belongs to the protein kinase superfamily. NEK Ser/Thr protein kinase family. NIMA subfamily.</text>
</comment>
<dbReference type="SUPFAM" id="SSF56112">
    <property type="entry name" value="Protein kinase-like (PK-like)"/>
    <property type="match status" value="1"/>
</dbReference>
<dbReference type="InterPro" id="IPR000719">
    <property type="entry name" value="Prot_kinase_dom"/>
</dbReference>
<keyword evidence="4 7" id="KW-0547">Nucleotide-binding</keyword>
<dbReference type="PROSITE" id="PS50011">
    <property type="entry name" value="PROTEIN_KINASE_DOM"/>
    <property type="match status" value="1"/>
</dbReference>
<evidence type="ECO:0000259" key="9">
    <source>
        <dbReference type="PROSITE" id="PS50011"/>
    </source>
</evidence>
<dbReference type="AlphaFoldDB" id="A0A4V0NG68"/>
<dbReference type="Proteomes" id="UP000295497">
    <property type="component" value="Chromosome"/>
</dbReference>
<reference evidence="10 11" key="1">
    <citation type="submission" date="2015-09" db="EMBL/GenBank/DDBJ databases">
        <title>Sorangium comparison.</title>
        <authorList>
            <person name="Zaburannyi N."/>
            <person name="Bunk B."/>
            <person name="Overmann J."/>
            <person name="Mueller R."/>
        </authorList>
    </citation>
    <scope>NUCLEOTIDE SEQUENCE [LARGE SCALE GENOMIC DNA]</scope>
    <source>
        <strain evidence="10 11">So ce836</strain>
    </source>
</reference>
<feature type="domain" description="Protein kinase" evidence="9">
    <location>
        <begin position="50"/>
        <end position="313"/>
    </location>
</feature>
<dbReference type="PANTHER" id="PTHR43671:SF13">
    <property type="entry name" value="SERINE_THREONINE-PROTEIN KINASE NEK2"/>
    <property type="match status" value="1"/>
</dbReference>
<evidence type="ECO:0000256" key="5">
    <source>
        <dbReference type="ARBA" id="ARBA00022777"/>
    </source>
</evidence>
<dbReference type="InterPro" id="IPR019734">
    <property type="entry name" value="TPR_rpt"/>
</dbReference>
<dbReference type="InterPro" id="IPR011009">
    <property type="entry name" value="Kinase-like_dom_sf"/>
</dbReference>
<dbReference type="SMART" id="SM00220">
    <property type="entry name" value="S_TKc"/>
    <property type="match status" value="1"/>
</dbReference>
<dbReference type="Gene3D" id="3.30.200.20">
    <property type="entry name" value="Phosphorylase Kinase, domain 1"/>
    <property type="match status" value="1"/>
</dbReference>
<dbReference type="Gene3D" id="1.25.40.10">
    <property type="entry name" value="Tetratricopeptide repeat domain"/>
    <property type="match status" value="2"/>
</dbReference>
<dbReference type="GO" id="GO:0004674">
    <property type="term" value="F:protein serine/threonine kinase activity"/>
    <property type="evidence" value="ECO:0007669"/>
    <property type="project" value="UniProtKB-EC"/>
</dbReference>
<keyword evidence="6 7" id="KW-0067">ATP-binding</keyword>
<dbReference type="PROSITE" id="PS00108">
    <property type="entry name" value="PROTEIN_KINASE_ST"/>
    <property type="match status" value="1"/>
</dbReference>
<dbReference type="PROSITE" id="PS00107">
    <property type="entry name" value="PROTEIN_KINASE_ATP"/>
    <property type="match status" value="1"/>
</dbReference>
<proteinExistence type="inferred from homology"/>